<dbReference type="AlphaFoldDB" id="A0A381YQR4"/>
<dbReference type="GO" id="GO:0043842">
    <property type="term" value="F:Kdo transferase activity"/>
    <property type="evidence" value="ECO:0007669"/>
    <property type="project" value="UniProtKB-EC"/>
</dbReference>
<dbReference type="NCBIfam" id="NF004388">
    <property type="entry name" value="PRK05749.1-4"/>
    <property type="match status" value="1"/>
</dbReference>
<name>A0A381YQR4_9ZZZZ</name>
<organism evidence="10">
    <name type="scientific">marine metagenome</name>
    <dbReference type="NCBI Taxonomy" id="408172"/>
    <lineage>
        <taxon>unclassified sequences</taxon>
        <taxon>metagenomes</taxon>
        <taxon>ecological metagenomes</taxon>
    </lineage>
</organism>
<comment type="catalytic activity">
    <reaction evidence="7">
        <text>lipid IVA (E. coli) + CMP-3-deoxy-beta-D-manno-octulosonate = alpha-Kdo-(2-&gt;6)-lipid IVA (E. coli) + CMP + H(+)</text>
        <dbReference type="Rhea" id="RHEA:28066"/>
        <dbReference type="ChEBI" id="CHEBI:15378"/>
        <dbReference type="ChEBI" id="CHEBI:58603"/>
        <dbReference type="ChEBI" id="CHEBI:60364"/>
        <dbReference type="ChEBI" id="CHEBI:60377"/>
        <dbReference type="ChEBI" id="CHEBI:85987"/>
        <dbReference type="EC" id="2.4.99.12"/>
    </reaction>
</comment>
<dbReference type="GO" id="GO:0030313">
    <property type="term" value="C:cell envelope"/>
    <property type="evidence" value="ECO:0007669"/>
    <property type="project" value="UniProtKB-SubCell"/>
</dbReference>
<sequence>MARLLYTLLLWIVLPVLLLRLLIRGFRNPSYWARWNERFGKCQLYPAGFTAWVHAVSVGEVNAATPLINQILQLKPNCRILVTTMTPTGSDQVAATFSNRVTHCYAPYDYPFAVRGFLKRISPRNLILMETEIWPNMIHHCHQLGTNVIMTNVRLSEKSRRGYAKVLPVIGPALRKVDLFAVQSKGDQERLLALGMDSTRISRTGSMKFEIGLPASVREVAEAVRRDWGRDRTVVIAGSTHEGEESLLLELLTQISDDCPGLLLVLAPRHPERFESVAKLAVREGFESLRRSHHTGQVSSTVSVQIADTMGELPMLYAAADIAIVGGSLIRIKGIGGHNILEPCAVGVPVIFGQYMRNFSEISRLTVERRAGFQVDSLDELRTALTTLINDPSLRATMGDNGITMVSENAGATNRTLELLFPLLDDPAKQFTQEQEDSLTTSPLE</sequence>
<feature type="domain" description="Glycosyl transferase family 1" evidence="8">
    <location>
        <begin position="302"/>
        <end position="403"/>
    </location>
</feature>
<evidence type="ECO:0000256" key="3">
    <source>
        <dbReference type="ARBA" id="ARBA00012621"/>
    </source>
</evidence>
<dbReference type="FunFam" id="3.40.50.11720:FF:000001">
    <property type="entry name" value="3-deoxy-D-manno-octulosonic acid transferase"/>
    <property type="match status" value="1"/>
</dbReference>
<dbReference type="InterPro" id="IPR038107">
    <property type="entry name" value="Glycos_transf_N_sf"/>
</dbReference>
<evidence type="ECO:0000256" key="7">
    <source>
        <dbReference type="ARBA" id="ARBA00049183"/>
    </source>
</evidence>
<evidence type="ECO:0000259" key="8">
    <source>
        <dbReference type="Pfam" id="PF00534"/>
    </source>
</evidence>
<dbReference type="InterPro" id="IPR007507">
    <property type="entry name" value="Glycos_transf_N"/>
</dbReference>
<evidence type="ECO:0000256" key="2">
    <source>
        <dbReference type="ARBA" id="ARBA00006380"/>
    </source>
</evidence>
<evidence type="ECO:0000313" key="10">
    <source>
        <dbReference type="EMBL" id="SVA79300.1"/>
    </source>
</evidence>
<dbReference type="GO" id="GO:0009245">
    <property type="term" value="P:lipid A biosynthetic process"/>
    <property type="evidence" value="ECO:0007669"/>
    <property type="project" value="TreeGrafter"/>
</dbReference>
<dbReference type="Gene3D" id="3.40.50.11720">
    <property type="entry name" value="3-Deoxy-D-manno-octulosonic-acid transferase, N-terminal domain"/>
    <property type="match status" value="1"/>
</dbReference>
<comment type="similarity">
    <text evidence="2">Belongs to the glycosyltransferase group 1 family. Glycosyltransferase 30 subfamily.</text>
</comment>
<evidence type="ECO:0000256" key="4">
    <source>
        <dbReference type="ARBA" id="ARBA00022519"/>
    </source>
</evidence>
<protein>
    <recommendedName>
        <fullName evidence="3">lipid IVA 3-deoxy-D-manno-octulosonic acid transferase</fullName>
        <ecNumber evidence="3">2.4.99.12</ecNumber>
    </recommendedName>
    <alternativeName>
        <fullName evidence="6">Lipid IV(A) 3-deoxy-D-manno-octulosonic acid transferase</fullName>
    </alternativeName>
</protein>
<evidence type="ECO:0000256" key="6">
    <source>
        <dbReference type="ARBA" id="ARBA00031445"/>
    </source>
</evidence>
<dbReference type="Gene3D" id="3.40.50.2000">
    <property type="entry name" value="Glycogen Phosphorylase B"/>
    <property type="match status" value="1"/>
</dbReference>
<dbReference type="GO" id="GO:0005886">
    <property type="term" value="C:plasma membrane"/>
    <property type="evidence" value="ECO:0007669"/>
    <property type="project" value="TreeGrafter"/>
</dbReference>
<keyword evidence="4" id="KW-0472">Membrane</keyword>
<dbReference type="Pfam" id="PF04413">
    <property type="entry name" value="Glycos_transf_N"/>
    <property type="match status" value="1"/>
</dbReference>
<proteinExistence type="inferred from homology"/>
<reference evidence="10" key="1">
    <citation type="submission" date="2018-05" db="EMBL/GenBank/DDBJ databases">
        <authorList>
            <person name="Lanie J.A."/>
            <person name="Ng W.-L."/>
            <person name="Kazmierczak K.M."/>
            <person name="Andrzejewski T.M."/>
            <person name="Davidsen T.M."/>
            <person name="Wayne K.J."/>
            <person name="Tettelin H."/>
            <person name="Glass J.I."/>
            <person name="Rusch D."/>
            <person name="Podicherti R."/>
            <person name="Tsui H.-C.T."/>
            <person name="Winkler M.E."/>
        </authorList>
    </citation>
    <scope>NUCLEOTIDE SEQUENCE</scope>
</reference>
<keyword evidence="4" id="KW-1003">Cell membrane</keyword>
<dbReference type="PANTHER" id="PTHR42755">
    <property type="entry name" value="3-DEOXY-MANNO-OCTULOSONATE CYTIDYLYLTRANSFERASE"/>
    <property type="match status" value="1"/>
</dbReference>
<evidence type="ECO:0000256" key="5">
    <source>
        <dbReference type="ARBA" id="ARBA00022679"/>
    </source>
</evidence>
<accession>A0A381YQR4</accession>
<feature type="domain" description="3-deoxy-D-manno-octulosonic-acid transferase N-terminal" evidence="9">
    <location>
        <begin position="34"/>
        <end position="210"/>
    </location>
</feature>
<dbReference type="PANTHER" id="PTHR42755:SF1">
    <property type="entry name" value="3-DEOXY-D-MANNO-OCTULOSONIC ACID TRANSFERASE, MITOCHONDRIAL-RELATED"/>
    <property type="match status" value="1"/>
</dbReference>
<gene>
    <name evidence="10" type="ORF">METZ01_LOCUS132154</name>
</gene>
<dbReference type="InterPro" id="IPR039901">
    <property type="entry name" value="Kdotransferase"/>
</dbReference>
<dbReference type="EMBL" id="UINC01018811">
    <property type="protein sequence ID" value="SVA79300.1"/>
    <property type="molecule type" value="Genomic_DNA"/>
</dbReference>
<evidence type="ECO:0000256" key="1">
    <source>
        <dbReference type="ARBA" id="ARBA00004196"/>
    </source>
</evidence>
<dbReference type="FunFam" id="3.40.50.2000:FF:000032">
    <property type="entry name" value="3-deoxy-D-manno-octulosonic acid transferase"/>
    <property type="match status" value="1"/>
</dbReference>
<comment type="subcellular location">
    <subcellularLocation>
        <location evidence="1">Cell envelope</location>
    </subcellularLocation>
</comment>
<dbReference type="InterPro" id="IPR001296">
    <property type="entry name" value="Glyco_trans_1"/>
</dbReference>
<keyword evidence="5" id="KW-0808">Transferase</keyword>
<dbReference type="SUPFAM" id="SSF53756">
    <property type="entry name" value="UDP-Glycosyltransferase/glycogen phosphorylase"/>
    <property type="match status" value="1"/>
</dbReference>
<keyword evidence="4" id="KW-0997">Cell inner membrane</keyword>
<dbReference type="EC" id="2.4.99.12" evidence="3"/>
<dbReference type="Pfam" id="PF00534">
    <property type="entry name" value="Glycos_transf_1"/>
    <property type="match status" value="1"/>
</dbReference>
<evidence type="ECO:0000259" key="9">
    <source>
        <dbReference type="Pfam" id="PF04413"/>
    </source>
</evidence>